<accession>B0E1Q5</accession>
<proteinExistence type="predicted"/>
<dbReference type="EMBL" id="DS547169">
    <property type="protein sequence ID" value="EDQ99236.1"/>
    <property type="molecule type" value="Genomic_DNA"/>
</dbReference>
<evidence type="ECO:0000313" key="2">
    <source>
        <dbReference type="Proteomes" id="UP000001194"/>
    </source>
</evidence>
<gene>
    <name evidence="1" type="ORF">LACBIDRAFT_335218</name>
</gene>
<dbReference type="GeneID" id="6085780"/>
<dbReference type="Proteomes" id="UP000001194">
    <property type="component" value="Unassembled WGS sequence"/>
</dbReference>
<reference evidence="1 2" key="1">
    <citation type="journal article" date="2008" name="Nature">
        <title>The genome of Laccaria bicolor provides insights into mycorrhizal symbiosis.</title>
        <authorList>
            <person name="Martin F."/>
            <person name="Aerts A."/>
            <person name="Ahren D."/>
            <person name="Brun A."/>
            <person name="Danchin E.G.J."/>
            <person name="Duchaussoy F."/>
            <person name="Gibon J."/>
            <person name="Kohler A."/>
            <person name="Lindquist E."/>
            <person name="Pereda V."/>
            <person name="Salamov A."/>
            <person name="Shapiro H.J."/>
            <person name="Wuyts J."/>
            <person name="Blaudez D."/>
            <person name="Buee M."/>
            <person name="Brokstein P."/>
            <person name="Canbaeck B."/>
            <person name="Cohen D."/>
            <person name="Courty P.E."/>
            <person name="Coutinho P.M."/>
            <person name="Delaruelle C."/>
            <person name="Detter J.C."/>
            <person name="Deveau A."/>
            <person name="DiFazio S."/>
            <person name="Duplessis S."/>
            <person name="Fraissinet-Tachet L."/>
            <person name="Lucic E."/>
            <person name="Frey-Klett P."/>
            <person name="Fourrey C."/>
            <person name="Feussner I."/>
            <person name="Gay G."/>
            <person name="Grimwood J."/>
            <person name="Hoegger P.J."/>
            <person name="Jain P."/>
            <person name="Kilaru S."/>
            <person name="Labbe J."/>
            <person name="Lin Y.C."/>
            <person name="Legue V."/>
            <person name="Le Tacon F."/>
            <person name="Marmeisse R."/>
            <person name="Melayah D."/>
            <person name="Montanini B."/>
            <person name="Muratet M."/>
            <person name="Nehls U."/>
            <person name="Niculita-Hirzel H."/>
            <person name="Oudot-Le Secq M.P."/>
            <person name="Peter M."/>
            <person name="Quesneville H."/>
            <person name="Rajashekar B."/>
            <person name="Reich M."/>
            <person name="Rouhier N."/>
            <person name="Schmutz J."/>
            <person name="Yin T."/>
            <person name="Chalot M."/>
            <person name="Henrissat B."/>
            <person name="Kuees U."/>
            <person name="Lucas S."/>
            <person name="Van de Peer Y."/>
            <person name="Podila G.K."/>
            <person name="Polle A."/>
            <person name="Pukkila P.J."/>
            <person name="Richardson P.M."/>
            <person name="Rouze P."/>
            <person name="Sanders I.R."/>
            <person name="Stajich J.E."/>
            <person name="Tunlid A."/>
            <person name="Tuskan G."/>
            <person name="Grigoriev I.V."/>
        </authorList>
    </citation>
    <scope>NUCLEOTIDE SEQUENCE [LARGE SCALE GENOMIC DNA]</scope>
    <source>
        <strain evidence="2">S238N-H82 / ATCC MYA-4686</strain>
    </source>
</reference>
<name>B0E1Q5_LACBS</name>
<dbReference type="HOGENOM" id="CLU_2097302_0_0_1"/>
<evidence type="ECO:0000313" key="1">
    <source>
        <dbReference type="EMBL" id="EDQ99236.1"/>
    </source>
</evidence>
<dbReference type="AlphaFoldDB" id="B0E1Q5"/>
<dbReference type="InParanoid" id="B0E1Q5"/>
<dbReference type="RefSeq" id="XP_001890133.1">
    <property type="nucleotide sequence ID" value="XM_001890098.1"/>
</dbReference>
<sequence>MSESEELSTLESKLLESGVEVSESLRGFIMVGEQVEVGKRENWVIIRLSTCAGSTLIIFFQYTAGVTDEIAKPTIDFGTFCGWQSSYKWHPRAADSGACGLKCKGHMQTPKSTSTQ</sequence>
<dbReference type="KEGG" id="lbc:LACBIDRAFT_335218"/>
<keyword evidence="2" id="KW-1185">Reference proteome</keyword>
<organism evidence="2">
    <name type="scientific">Laccaria bicolor (strain S238N-H82 / ATCC MYA-4686)</name>
    <name type="common">Bicoloured deceiver</name>
    <name type="synonym">Laccaria laccata var. bicolor</name>
    <dbReference type="NCBI Taxonomy" id="486041"/>
    <lineage>
        <taxon>Eukaryota</taxon>
        <taxon>Fungi</taxon>
        <taxon>Dikarya</taxon>
        <taxon>Basidiomycota</taxon>
        <taxon>Agaricomycotina</taxon>
        <taxon>Agaricomycetes</taxon>
        <taxon>Agaricomycetidae</taxon>
        <taxon>Agaricales</taxon>
        <taxon>Agaricineae</taxon>
        <taxon>Hydnangiaceae</taxon>
        <taxon>Laccaria</taxon>
    </lineage>
</organism>
<protein>
    <submittedName>
        <fullName evidence="1">Predicted protein</fullName>
    </submittedName>
</protein>